<dbReference type="EMBL" id="GGFK01013763">
    <property type="protein sequence ID" value="MBW47084.1"/>
    <property type="molecule type" value="Transcribed_RNA"/>
</dbReference>
<accession>A0A2M4B1Z7</accession>
<reference evidence="1" key="1">
    <citation type="submission" date="2018-01" db="EMBL/GenBank/DDBJ databases">
        <title>An insight into the sialome of Amazonian anophelines.</title>
        <authorList>
            <person name="Ribeiro J.M."/>
            <person name="Scarpassa V."/>
            <person name="Calvo E."/>
        </authorList>
    </citation>
    <scope>NUCLEOTIDE SEQUENCE</scope>
    <source>
        <tissue evidence="1">Salivary glands</tissue>
    </source>
</reference>
<dbReference type="AlphaFoldDB" id="A0A2M4B1Z7"/>
<sequence>MRTCWWRRHPQRPAAAAAAVDWWRASARACWFVPRKTLRFHSLPENVSSSIKAWRGGGGDGDVAVVGICHLFRRGTSVPSHFCASVDRLLQIRVYRPMSWMPLASLPAQFGRTFPISLPEPFRGSFPAPRKDHPPLMPEVTS</sequence>
<name>A0A2M4B1Z7_9DIPT</name>
<organism evidence="1">
    <name type="scientific">Anopheles triannulatus</name>
    <dbReference type="NCBI Taxonomy" id="58253"/>
    <lineage>
        <taxon>Eukaryota</taxon>
        <taxon>Metazoa</taxon>
        <taxon>Ecdysozoa</taxon>
        <taxon>Arthropoda</taxon>
        <taxon>Hexapoda</taxon>
        <taxon>Insecta</taxon>
        <taxon>Pterygota</taxon>
        <taxon>Neoptera</taxon>
        <taxon>Endopterygota</taxon>
        <taxon>Diptera</taxon>
        <taxon>Nematocera</taxon>
        <taxon>Culicoidea</taxon>
        <taxon>Culicidae</taxon>
        <taxon>Anophelinae</taxon>
        <taxon>Anopheles</taxon>
    </lineage>
</organism>
<protein>
    <submittedName>
        <fullName evidence="1">Putative secreted protein</fullName>
    </submittedName>
</protein>
<proteinExistence type="predicted"/>
<evidence type="ECO:0000313" key="1">
    <source>
        <dbReference type="EMBL" id="MBW47084.1"/>
    </source>
</evidence>